<organism evidence="2 3">
    <name type="scientific">Paenibacillus sambharensis</name>
    <dbReference type="NCBI Taxonomy" id="1803190"/>
    <lineage>
        <taxon>Bacteria</taxon>
        <taxon>Bacillati</taxon>
        <taxon>Bacillota</taxon>
        <taxon>Bacilli</taxon>
        <taxon>Bacillales</taxon>
        <taxon>Paenibacillaceae</taxon>
        <taxon>Paenibacillus</taxon>
    </lineage>
</organism>
<evidence type="ECO:0000259" key="1">
    <source>
        <dbReference type="PROSITE" id="PS51708"/>
    </source>
</evidence>
<dbReference type="Pfam" id="PF05235">
    <property type="entry name" value="CHAD"/>
    <property type="match status" value="1"/>
</dbReference>
<protein>
    <submittedName>
        <fullName evidence="2">CHAD domain-containing protein</fullName>
    </submittedName>
</protein>
<dbReference type="SMART" id="SM00880">
    <property type="entry name" value="CHAD"/>
    <property type="match status" value="1"/>
</dbReference>
<keyword evidence="3" id="KW-1185">Reference proteome</keyword>
<dbReference type="PANTHER" id="PTHR39339">
    <property type="entry name" value="SLR1444 PROTEIN"/>
    <property type="match status" value="1"/>
</dbReference>
<dbReference type="AlphaFoldDB" id="A0A2W1LQ17"/>
<dbReference type="InterPro" id="IPR007899">
    <property type="entry name" value="CHAD_dom"/>
</dbReference>
<evidence type="ECO:0000313" key="2">
    <source>
        <dbReference type="EMBL" id="PZD97032.1"/>
    </source>
</evidence>
<dbReference type="PROSITE" id="PS51708">
    <property type="entry name" value="CHAD"/>
    <property type="match status" value="1"/>
</dbReference>
<evidence type="ECO:0000313" key="3">
    <source>
        <dbReference type="Proteomes" id="UP000249522"/>
    </source>
</evidence>
<reference evidence="2 3" key="1">
    <citation type="submission" date="2018-06" db="EMBL/GenBank/DDBJ databases">
        <title>Paenibacillus imtechensis sp. nov.</title>
        <authorList>
            <person name="Pinnaka A.K."/>
            <person name="Singh H."/>
            <person name="Kaur M."/>
        </authorList>
    </citation>
    <scope>NUCLEOTIDE SEQUENCE [LARGE SCALE GENOMIC DNA]</scope>
    <source>
        <strain evidence="2 3">SMB1</strain>
    </source>
</reference>
<dbReference type="InterPro" id="IPR038186">
    <property type="entry name" value="CHAD_dom_sf"/>
</dbReference>
<sequence>MMGTRQLQTVSESAVYSKDQWEPVLNELHAQFRCHGRRAAEDFDGEAVHQARVSCRKLLTLLRILDPDDRTGLYPVFKKAQKRLGRVRDKDVLIESFKQRRKIAKAAGDKDQARLLGSLTAVQKEERKRYRTKLAEKLPKLLDDDELTKWNSFLQEDLEVLLGRTDVKGVMRELETAFEQNKQRYREISGEHGCESSEAFDALHELRISAKELRYTASAASFALDEEYLGYEKKYKAIQEELGEINDRRVWLDTILEIGRKNLDADKQTWHHFKQELRHELQERMKNMTAVESC</sequence>
<dbReference type="EMBL" id="QKRB01000032">
    <property type="protein sequence ID" value="PZD97032.1"/>
    <property type="molecule type" value="Genomic_DNA"/>
</dbReference>
<proteinExistence type="predicted"/>
<accession>A0A2W1LQ17</accession>
<dbReference type="RefSeq" id="WP_111145529.1">
    <property type="nucleotide sequence ID" value="NZ_QKRB01000032.1"/>
</dbReference>
<dbReference type="PANTHER" id="PTHR39339:SF1">
    <property type="entry name" value="CHAD DOMAIN-CONTAINING PROTEIN"/>
    <property type="match status" value="1"/>
</dbReference>
<comment type="caution">
    <text evidence="2">The sequence shown here is derived from an EMBL/GenBank/DDBJ whole genome shotgun (WGS) entry which is preliminary data.</text>
</comment>
<name>A0A2W1LQ17_9BACL</name>
<feature type="domain" description="CHAD" evidence="1">
    <location>
        <begin position="14"/>
        <end position="294"/>
    </location>
</feature>
<dbReference type="Proteomes" id="UP000249522">
    <property type="component" value="Unassembled WGS sequence"/>
</dbReference>
<gene>
    <name evidence="2" type="ORF">DNH61_04730</name>
</gene>
<dbReference type="Gene3D" id="1.40.20.10">
    <property type="entry name" value="CHAD domain"/>
    <property type="match status" value="1"/>
</dbReference>
<dbReference type="OrthoDB" id="2958798at2"/>